<accession>A0CHX8</accession>
<dbReference type="SMART" id="SM00220">
    <property type="entry name" value="S_TKc"/>
    <property type="match status" value="1"/>
</dbReference>
<dbReference type="InParanoid" id="A0CHX8"/>
<dbReference type="HOGENOM" id="CLU_038319_0_0_1"/>
<evidence type="ECO:0000313" key="3">
    <source>
        <dbReference type="Proteomes" id="UP000000600"/>
    </source>
</evidence>
<dbReference type="Gene3D" id="1.10.510.10">
    <property type="entry name" value="Transferase(Phosphotransferase) domain 1"/>
    <property type="match status" value="1"/>
</dbReference>
<dbReference type="Pfam" id="PF00069">
    <property type="entry name" value="Pkinase"/>
    <property type="match status" value="1"/>
</dbReference>
<dbReference type="GO" id="GO:0004674">
    <property type="term" value="F:protein serine/threonine kinase activity"/>
    <property type="evidence" value="ECO:0000318"/>
    <property type="project" value="GO_Central"/>
</dbReference>
<dbReference type="GeneID" id="5023577"/>
<dbReference type="KEGG" id="ptm:GSPATT00038497001"/>
<reference evidence="2 3" key="1">
    <citation type="journal article" date="2006" name="Nature">
        <title>Global trends of whole-genome duplications revealed by the ciliate Paramecium tetraurelia.</title>
        <authorList>
            <consortium name="Genoscope"/>
            <person name="Aury J.-M."/>
            <person name="Jaillon O."/>
            <person name="Duret L."/>
            <person name="Noel B."/>
            <person name="Jubin C."/>
            <person name="Porcel B.M."/>
            <person name="Segurens B."/>
            <person name="Daubin V."/>
            <person name="Anthouard V."/>
            <person name="Aiach N."/>
            <person name="Arnaiz O."/>
            <person name="Billaut A."/>
            <person name="Beisson J."/>
            <person name="Blanc I."/>
            <person name="Bouhouche K."/>
            <person name="Camara F."/>
            <person name="Duharcourt S."/>
            <person name="Guigo R."/>
            <person name="Gogendeau D."/>
            <person name="Katinka M."/>
            <person name="Keller A.-M."/>
            <person name="Kissmehl R."/>
            <person name="Klotz C."/>
            <person name="Koll F."/>
            <person name="Le Moue A."/>
            <person name="Lepere C."/>
            <person name="Malinsky S."/>
            <person name="Nowacki M."/>
            <person name="Nowak J.K."/>
            <person name="Plattner H."/>
            <person name="Poulain J."/>
            <person name="Ruiz F."/>
            <person name="Serrano V."/>
            <person name="Zagulski M."/>
            <person name="Dessen P."/>
            <person name="Betermier M."/>
            <person name="Weissenbach J."/>
            <person name="Scarpelli C."/>
            <person name="Schachter V."/>
            <person name="Sperling L."/>
            <person name="Meyer E."/>
            <person name="Cohen J."/>
            <person name="Wincker P."/>
        </authorList>
    </citation>
    <scope>NUCLEOTIDE SEQUENCE [LARGE SCALE GENOMIC DNA]</scope>
    <source>
        <strain evidence="2 3">Stock d4-2</strain>
    </source>
</reference>
<keyword evidence="3" id="KW-1185">Reference proteome</keyword>
<evidence type="ECO:0000313" key="2">
    <source>
        <dbReference type="EMBL" id="CAK70395.1"/>
    </source>
</evidence>
<dbReference type="AlphaFoldDB" id="A0CHX8"/>
<dbReference type="OrthoDB" id="297486at2759"/>
<proteinExistence type="predicted"/>
<dbReference type="EMBL" id="CT868080">
    <property type="protein sequence ID" value="CAK70395.1"/>
    <property type="molecule type" value="Genomic_DNA"/>
</dbReference>
<name>A0CHX8_PARTE</name>
<gene>
    <name evidence="2" type="ORF">GSPATT00038497001</name>
</gene>
<organism evidence="2 3">
    <name type="scientific">Paramecium tetraurelia</name>
    <dbReference type="NCBI Taxonomy" id="5888"/>
    <lineage>
        <taxon>Eukaryota</taxon>
        <taxon>Sar</taxon>
        <taxon>Alveolata</taxon>
        <taxon>Ciliophora</taxon>
        <taxon>Intramacronucleata</taxon>
        <taxon>Oligohymenophorea</taxon>
        <taxon>Peniculida</taxon>
        <taxon>Parameciidae</taxon>
        <taxon>Paramecium</taxon>
    </lineage>
</organism>
<sequence>MAAFIIAYNYQQPKQYEYQIDIKSLLNQITQTFTLKPSYKFDFSFYIIQSLQFLGIQLYTVLMKQNKANKIDFELLQKIQINESNVNLSWVLKFPNSHQLQSSILQMAFIDLNIEIQKYDIQGACHIIINNQIEFPYLQIAEGMLIFQKQRCLFLCDCIVEKQKFLCHQSQLFLIKITNNQGHLILVFAHPVSQREWFKILKLSAKQNNFLQKYRIQQVIMTNIFSVLQRRKNKKFVAQIIKKRDIHDQDQYEIINNYIKILRSGKIINYYPVLSIFEDNESISIITYQFVGTTFETLLLSAQTIIPQSDLAFIIFSVLQSLRSLQEEELFHGYVCLENIIMANVLGSLQVYLINSNYKVKYNETILQPYNENNLDFYLNFIPKYLIAPEILSQSHVPSVKSDIYQLGIIFLLVSFYSKGQTFNRQYISKMYQSRKELIKQQEINFQKCQDSDFPNLFSACQLDLIKKMTDNDPDKRISVNDALKHAWFINTRDKLKSQRIQSMNKNLPSLKTIIEMVEQSEQDIRRKSFQVNVQVKKNKLECATSIQQFEHSPFHQQQDANSLLKSQESQNEIIDEEHEISNLIYHLNNKQYHMMPSLLGHIIQDKNQYRLKQAKNHLSQFQD</sequence>
<dbReference type="PROSITE" id="PS50011">
    <property type="entry name" value="PROTEIN_KINASE_DOM"/>
    <property type="match status" value="1"/>
</dbReference>
<feature type="domain" description="Protein kinase" evidence="1">
    <location>
        <begin position="214"/>
        <end position="489"/>
    </location>
</feature>
<dbReference type="InterPro" id="IPR011009">
    <property type="entry name" value="Kinase-like_dom_sf"/>
</dbReference>
<dbReference type="InterPro" id="IPR000719">
    <property type="entry name" value="Prot_kinase_dom"/>
</dbReference>
<protein>
    <recommendedName>
        <fullName evidence="1">Protein kinase domain-containing protein</fullName>
    </recommendedName>
</protein>
<dbReference type="GO" id="GO:0005524">
    <property type="term" value="F:ATP binding"/>
    <property type="evidence" value="ECO:0007669"/>
    <property type="project" value="InterPro"/>
</dbReference>
<dbReference type="Proteomes" id="UP000000600">
    <property type="component" value="Unassembled WGS sequence"/>
</dbReference>
<dbReference type="PANTHER" id="PTHR44167">
    <property type="entry name" value="OVARIAN-SPECIFIC SERINE/THREONINE-PROTEIN KINASE LOK-RELATED"/>
    <property type="match status" value="1"/>
</dbReference>
<dbReference type="OMA" id="CHQSQLF"/>
<dbReference type="STRING" id="5888.A0CHX8"/>
<evidence type="ECO:0000259" key="1">
    <source>
        <dbReference type="PROSITE" id="PS50011"/>
    </source>
</evidence>
<dbReference type="RefSeq" id="XP_001437792.1">
    <property type="nucleotide sequence ID" value="XM_001437755.1"/>
</dbReference>
<dbReference type="GO" id="GO:0005737">
    <property type="term" value="C:cytoplasm"/>
    <property type="evidence" value="ECO:0000318"/>
    <property type="project" value="GO_Central"/>
</dbReference>
<dbReference type="SUPFAM" id="SSF56112">
    <property type="entry name" value="Protein kinase-like (PK-like)"/>
    <property type="match status" value="1"/>
</dbReference>
<dbReference type="PANTHER" id="PTHR44167:SF18">
    <property type="entry name" value="PROTEIN KINASE DOMAIN-CONTAINING PROTEIN"/>
    <property type="match status" value="1"/>
</dbReference>